<evidence type="ECO:0000313" key="2">
    <source>
        <dbReference type="EMBL" id="WAC12293.1"/>
    </source>
</evidence>
<dbReference type="AlphaFoldDB" id="A0A9E8NAD2"/>
<protein>
    <submittedName>
        <fullName evidence="2">YtxH domain-containing protein</fullName>
    </submittedName>
</protein>
<dbReference type="EMBL" id="CP112998">
    <property type="protein sequence ID" value="WAC12293.1"/>
    <property type="molecule type" value="Genomic_DNA"/>
</dbReference>
<dbReference type="Proteomes" id="UP001164653">
    <property type="component" value="Chromosome"/>
</dbReference>
<reference evidence="2" key="1">
    <citation type="submission" date="2022-11" db="EMBL/GenBank/DDBJ databases">
        <title>Dyadobacter pollutisoli sp. nov., isolated from plastic dumped soil.</title>
        <authorList>
            <person name="Kim J.M."/>
            <person name="Kim K.R."/>
            <person name="Lee J.K."/>
            <person name="Hao L."/>
            <person name="Jeon C.O."/>
        </authorList>
    </citation>
    <scope>NUCLEOTIDE SEQUENCE</scope>
    <source>
        <strain evidence="2">U1</strain>
    </source>
</reference>
<evidence type="ECO:0000256" key="1">
    <source>
        <dbReference type="SAM" id="Phobius"/>
    </source>
</evidence>
<keyword evidence="1" id="KW-0812">Transmembrane</keyword>
<name>A0A9E8NAD2_9BACT</name>
<sequence>MSGNKAFWGIVTAAAVGAVIGLLFAPDDGGKMRKKIKKKTNSLASDLIEALEKSKEKASDAADEIKKEGLEYKDTAAKKAEEYSSAAKEEWNKY</sequence>
<proteinExistence type="predicted"/>
<dbReference type="RefSeq" id="WP_244821841.1">
    <property type="nucleotide sequence ID" value="NZ_CP112998.1"/>
</dbReference>
<gene>
    <name evidence="2" type="ORF">ON006_31785</name>
</gene>
<keyword evidence="1" id="KW-0472">Membrane</keyword>
<keyword evidence="1" id="KW-1133">Transmembrane helix</keyword>
<dbReference type="InterPro" id="IPR024623">
    <property type="entry name" value="YtxH"/>
</dbReference>
<dbReference type="Pfam" id="PF12732">
    <property type="entry name" value="YtxH"/>
    <property type="match status" value="1"/>
</dbReference>
<dbReference type="KEGG" id="dpf:ON006_31785"/>
<organism evidence="2 3">
    <name type="scientific">Dyadobacter pollutisoli</name>
    <dbReference type="NCBI Taxonomy" id="2910158"/>
    <lineage>
        <taxon>Bacteria</taxon>
        <taxon>Pseudomonadati</taxon>
        <taxon>Bacteroidota</taxon>
        <taxon>Cytophagia</taxon>
        <taxon>Cytophagales</taxon>
        <taxon>Spirosomataceae</taxon>
        <taxon>Dyadobacter</taxon>
    </lineage>
</organism>
<keyword evidence="3" id="KW-1185">Reference proteome</keyword>
<feature type="transmembrane region" description="Helical" evidence="1">
    <location>
        <begin position="6"/>
        <end position="25"/>
    </location>
</feature>
<evidence type="ECO:0000313" key="3">
    <source>
        <dbReference type="Proteomes" id="UP001164653"/>
    </source>
</evidence>
<accession>A0A9E8NAD2</accession>